<protein>
    <submittedName>
        <fullName evidence="1">Major facilitator superfamily transporter</fullName>
    </submittedName>
</protein>
<proteinExistence type="predicted"/>
<organism evidence="1 2">
    <name type="scientific">Colletotrichum truncatum</name>
    <name type="common">Anthracnose fungus</name>
    <name type="synonym">Colletotrichum capsici</name>
    <dbReference type="NCBI Taxonomy" id="5467"/>
    <lineage>
        <taxon>Eukaryota</taxon>
        <taxon>Fungi</taxon>
        <taxon>Dikarya</taxon>
        <taxon>Ascomycota</taxon>
        <taxon>Pezizomycotina</taxon>
        <taxon>Sordariomycetes</taxon>
        <taxon>Hypocreomycetidae</taxon>
        <taxon>Glomerellales</taxon>
        <taxon>Glomerellaceae</taxon>
        <taxon>Colletotrichum</taxon>
        <taxon>Colletotrichum truncatum species complex</taxon>
    </lineage>
</organism>
<evidence type="ECO:0000313" key="1">
    <source>
        <dbReference type="EMBL" id="KAL0935779.1"/>
    </source>
</evidence>
<evidence type="ECO:0000313" key="2">
    <source>
        <dbReference type="Proteomes" id="UP000805649"/>
    </source>
</evidence>
<dbReference type="EMBL" id="VUJX02000006">
    <property type="protein sequence ID" value="KAL0935779.1"/>
    <property type="molecule type" value="Genomic_DNA"/>
</dbReference>
<dbReference type="Proteomes" id="UP000805649">
    <property type="component" value="Unassembled WGS sequence"/>
</dbReference>
<name>A0ACC3YV41_COLTU</name>
<gene>
    <name evidence="1" type="ORF">CTRU02_210370</name>
</gene>
<reference evidence="1 2" key="1">
    <citation type="journal article" date="2020" name="Phytopathology">
        <title>Genome Sequence Resources of Colletotrichum truncatum, C. plurivorum, C. musicola, and C. sojae: Four Species Pathogenic to Soybean (Glycine max).</title>
        <authorList>
            <person name="Rogerio F."/>
            <person name="Boufleur T.R."/>
            <person name="Ciampi-Guillardi M."/>
            <person name="Sukno S.A."/>
            <person name="Thon M.R."/>
            <person name="Massola Junior N.S."/>
            <person name="Baroncelli R."/>
        </authorList>
    </citation>
    <scope>NUCLEOTIDE SEQUENCE [LARGE SCALE GENOMIC DNA]</scope>
    <source>
        <strain evidence="1 2">CMES1059</strain>
    </source>
</reference>
<keyword evidence="2" id="KW-1185">Reference proteome</keyword>
<comment type="caution">
    <text evidence="1">The sequence shown here is derived from an EMBL/GenBank/DDBJ whole genome shotgun (WGS) entry which is preliminary data.</text>
</comment>
<sequence length="566" mass="61003">MSDSPCKSTTASTDYVVSLPVSSAPTLNVDQTQVPEPEWTPGRAEYAVMATISIISLMVALDATILVPVLPELAHDLDGSATDAFWAGTSYLLSCAVFQPLIGALSDIFGRKELLLVSLFFFTLGTLICAPIAHDFTAMLAGRSLQGIGGGGIITMGQIIFADIVPLRLRPKYFTFVLGAWALGSVLGPLIGGLFGQRATWRWCFYINFPFCALGFIMVPLFVRLSTEKTSLISKLLRIDAVGSLLFIGGMTSFLIGISWAGVQFAWSSAATIAPIVVGVVAVIASLFWERYGAVEPFLRPSLFYSWSAVAGYLCAFCQGFLLFCGLYYIPFYFTSIRSVTPTQSGIDLLPVTCLLLPGSIVVSVLTSRLGRFRWAVWSGWAITSVGCGLLLLMDENTTTALWATYLAVFGIGNGMVLTSVNVATQAISRVEDCGRAACMYAFMRTLGMSVGVAVGGTTFQNVMANRLRELSLPEKIAYNAEAFALELAAMASEDPLRVGAMSAYLRGFRGVFWVMTATAVFGFLTSLVIRKHSMDKTLQSRFSLHGAINRKSNVPSVKSDATAQV</sequence>
<accession>A0ACC3YV41</accession>